<evidence type="ECO:0000313" key="1">
    <source>
        <dbReference type="EMBL" id="NUU02946.1"/>
    </source>
</evidence>
<protein>
    <submittedName>
        <fullName evidence="1">Uncharacterized protein</fullName>
    </submittedName>
</protein>
<reference evidence="1 2" key="1">
    <citation type="journal article" date="2020" name="Front. Plant Sci.">
        <title>Isolation of Rhizosphere Bacteria That Improve Quality and Water Stress Tolerance in Greenhouse Ornamentals.</title>
        <authorList>
            <person name="Nordstedt N.P."/>
            <person name="Jones M.L."/>
        </authorList>
    </citation>
    <scope>NUCLEOTIDE SEQUENCE [LARGE SCALE GENOMIC DNA]</scope>
    <source>
        <strain evidence="1 2">C6C2</strain>
    </source>
</reference>
<accession>A0ABX2LXW2</accession>
<gene>
    <name evidence="1" type="ORF">HNO84_15180</name>
</gene>
<dbReference type="InterPro" id="IPR027473">
    <property type="entry name" value="L-asparaginase_C"/>
</dbReference>
<name>A0ABX2LXW2_9BURK</name>
<proteinExistence type="predicted"/>
<sequence>MIPTLIELRRKGIHIVRASRDGAGVVIRDGEQPDGRFDWLVMGDQNARIQMLLVLTFASDSCALQDILRKYRSRIRSAIHALSGRLCSRRQSDCPA</sequence>
<dbReference type="RefSeq" id="WP_079214421.1">
    <property type="nucleotide sequence ID" value="NZ_CP018845.1"/>
</dbReference>
<comment type="caution">
    <text evidence="1">The sequence shown here is derived from an EMBL/GenBank/DDBJ whole genome shotgun (WGS) entry which is preliminary data.</text>
</comment>
<evidence type="ECO:0000313" key="2">
    <source>
        <dbReference type="Proteomes" id="UP000536746"/>
    </source>
</evidence>
<dbReference type="Proteomes" id="UP000536746">
    <property type="component" value="Unassembled WGS sequence"/>
</dbReference>
<organism evidence="1 2">
    <name type="scientific">Herbaspirillum robiniae</name>
    <dbReference type="NCBI Taxonomy" id="2014887"/>
    <lineage>
        <taxon>Bacteria</taxon>
        <taxon>Pseudomonadati</taxon>
        <taxon>Pseudomonadota</taxon>
        <taxon>Betaproteobacteria</taxon>
        <taxon>Burkholderiales</taxon>
        <taxon>Oxalobacteraceae</taxon>
        <taxon>Herbaspirillum</taxon>
    </lineage>
</organism>
<dbReference type="Gene3D" id="3.40.50.40">
    <property type="match status" value="1"/>
</dbReference>
<keyword evidence="2" id="KW-1185">Reference proteome</keyword>
<dbReference type="EMBL" id="JABFMT010000015">
    <property type="protein sequence ID" value="NUU02946.1"/>
    <property type="molecule type" value="Genomic_DNA"/>
</dbReference>